<name>A0A0A9AEN3_ARUDO</name>
<accession>A0A0A9AEN3</accession>
<dbReference type="AlphaFoldDB" id="A0A0A9AEN3"/>
<evidence type="ECO:0000313" key="1">
    <source>
        <dbReference type="EMBL" id="JAD49586.1"/>
    </source>
</evidence>
<dbReference type="EMBL" id="GBRH01248309">
    <property type="protein sequence ID" value="JAD49586.1"/>
    <property type="molecule type" value="Transcribed_RNA"/>
</dbReference>
<proteinExistence type="predicted"/>
<protein>
    <submittedName>
        <fullName evidence="1">Uncharacterized protein</fullName>
    </submittedName>
</protein>
<organism evidence="1">
    <name type="scientific">Arundo donax</name>
    <name type="common">Giant reed</name>
    <name type="synonym">Donax arundinaceus</name>
    <dbReference type="NCBI Taxonomy" id="35708"/>
    <lineage>
        <taxon>Eukaryota</taxon>
        <taxon>Viridiplantae</taxon>
        <taxon>Streptophyta</taxon>
        <taxon>Embryophyta</taxon>
        <taxon>Tracheophyta</taxon>
        <taxon>Spermatophyta</taxon>
        <taxon>Magnoliopsida</taxon>
        <taxon>Liliopsida</taxon>
        <taxon>Poales</taxon>
        <taxon>Poaceae</taxon>
        <taxon>PACMAD clade</taxon>
        <taxon>Arundinoideae</taxon>
        <taxon>Arundineae</taxon>
        <taxon>Arundo</taxon>
    </lineage>
</organism>
<sequence length="53" mass="6247">MFPHTWELSFFTWDDKTGVQIFHCSYFSFATSYLLVPSISVEHNIYCMALCTM</sequence>
<reference evidence="1" key="1">
    <citation type="submission" date="2014-09" db="EMBL/GenBank/DDBJ databases">
        <authorList>
            <person name="Magalhaes I.L.F."/>
            <person name="Oliveira U."/>
            <person name="Santos F.R."/>
            <person name="Vidigal T.H.D.A."/>
            <person name="Brescovit A.D."/>
            <person name="Santos A.J."/>
        </authorList>
    </citation>
    <scope>NUCLEOTIDE SEQUENCE</scope>
    <source>
        <tissue evidence="1">Shoot tissue taken approximately 20 cm above the soil surface</tissue>
    </source>
</reference>
<reference evidence="1" key="2">
    <citation type="journal article" date="2015" name="Data Brief">
        <title>Shoot transcriptome of the giant reed, Arundo donax.</title>
        <authorList>
            <person name="Barrero R.A."/>
            <person name="Guerrero F.D."/>
            <person name="Moolhuijzen P."/>
            <person name="Goolsby J.A."/>
            <person name="Tidwell J."/>
            <person name="Bellgard S.E."/>
            <person name="Bellgard M.I."/>
        </authorList>
    </citation>
    <scope>NUCLEOTIDE SEQUENCE</scope>
    <source>
        <tissue evidence="1">Shoot tissue taken approximately 20 cm above the soil surface</tissue>
    </source>
</reference>